<accession>A0A8T2P1R0</accession>
<name>A0A8T2P1R0_9TELE</name>
<keyword evidence="1" id="KW-1133">Transmembrane helix</keyword>
<reference evidence="2" key="1">
    <citation type="thesis" date="2021" institute="BYU ScholarsArchive" country="Provo, UT, USA">
        <title>Applications of and Algorithms for Genome Assembly and Genomic Analyses with an Emphasis on Marine Teleosts.</title>
        <authorList>
            <person name="Pickett B.D."/>
        </authorList>
    </citation>
    <scope>NUCLEOTIDE SEQUENCE</scope>
    <source>
        <strain evidence="2">HI-2016</strain>
    </source>
</reference>
<evidence type="ECO:0008006" key="4">
    <source>
        <dbReference type="Google" id="ProtNLM"/>
    </source>
</evidence>
<comment type="caution">
    <text evidence="2">The sequence shown here is derived from an EMBL/GenBank/DDBJ whole genome shotgun (WGS) entry which is preliminary data.</text>
</comment>
<dbReference type="EMBL" id="JAFBMS010000015">
    <property type="protein sequence ID" value="KAG9346374.1"/>
    <property type="molecule type" value="Genomic_DNA"/>
</dbReference>
<gene>
    <name evidence="2" type="ORF">JZ751_006685</name>
</gene>
<sequence length="148" mass="16886">MALDRYFAICFPLKYSSIYGRILQEGRRLGVLNSRNRIGRRTIAMHGAQLAVYILPNFVSFVLHLLLTNKCLQAEHKELFGVINFAFFTLAQCIAPIIYGLRKEELLEQLYHRFPCLSCHGESNDFPKTHVNGAAEDICVNGQERAHC</sequence>
<feature type="transmembrane region" description="Helical" evidence="1">
    <location>
        <begin position="43"/>
        <end position="67"/>
    </location>
</feature>
<keyword evidence="1" id="KW-0812">Transmembrane</keyword>
<dbReference type="Gene3D" id="1.20.1070.10">
    <property type="entry name" value="Rhodopsin 7-helix transmembrane proteins"/>
    <property type="match status" value="1"/>
</dbReference>
<dbReference type="SUPFAM" id="SSF81321">
    <property type="entry name" value="Family A G protein-coupled receptor-like"/>
    <property type="match status" value="1"/>
</dbReference>
<dbReference type="PANTHER" id="PTHR26451:SF882">
    <property type="entry name" value="OLFACTORY RECEPTOR 11A1-LIKE ISOFORM X1"/>
    <property type="match status" value="1"/>
</dbReference>
<organism evidence="2 3">
    <name type="scientific">Albula glossodonta</name>
    <name type="common">roundjaw bonefish</name>
    <dbReference type="NCBI Taxonomy" id="121402"/>
    <lineage>
        <taxon>Eukaryota</taxon>
        <taxon>Metazoa</taxon>
        <taxon>Chordata</taxon>
        <taxon>Craniata</taxon>
        <taxon>Vertebrata</taxon>
        <taxon>Euteleostomi</taxon>
        <taxon>Actinopterygii</taxon>
        <taxon>Neopterygii</taxon>
        <taxon>Teleostei</taxon>
        <taxon>Albuliformes</taxon>
        <taxon>Albulidae</taxon>
        <taxon>Albula</taxon>
    </lineage>
</organism>
<protein>
    <recommendedName>
        <fullName evidence="4">G-protein coupled receptors family 1 profile domain-containing protein</fullName>
    </recommendedName>
</protein>
<keyword evidence="3" id="KW-1185">Reference proteome</keyword>
<evidence type="ECO:0000313" key="2">
    <source>
        <dbReference type="EMBL" id="KAG9346374.1"/>
    </source>
</evidence>
<dbReference type="AlphaFoldDB" id="A0A8T2P1R0"/>
<dbReference type="Proteomes" id="UP000824540">
    <property type="component" value="Unassembled WGS sequence"/>
</dbReference>
<feature type="transmembrane region" description="Helical" evidence="1">
    <location>
        <begin position="79"/>
        <end position="101"/>
    </location>
</feature>
<evidence type="ECO:0000256" key="1">
    <source>
        <dbReference type="SAM" id="Phobius"/>
    </source>
</evidence>
<dbReference type="GO" id="GO:0005549">
    <property type="term" value="F:odorant binding"/>
    <property type="evidence" value="ECO:0007669"/>
    <property type="project" value="TreeGrafter"/>
</dbReference>
<dbReference type="InterPro" id="IPR052921">
    <property type="entry name" value="GPCR1_Superfamily_Member"/>
</dbReference>
<dbReference type="GO" id="GO:0016020">
    <property type="term" value="C:membrane"/>
    <property type="evidence" value="ECO:0007669"/>
    <property type="project" value="TreeGrafter"/>
</dbReference>
<keyword evidence="1" id="KW-0472">Membrane</keyword>
<dbReference type="PANTHER" id="PTHR26451">
    <property type="entry name" value="G_PROTEIN_RECEP_F1_2 DOMAIN-CONTAINING PROTEIN"/>
    <property type="match status" value="1"/>
</dbReference>
<dbReference type="GO" id="GO:0004984">
    <property type="term" value="F:olfactory receptor activity"/>
    <property type="evidence" value="ECO:0007669"/>
    <property type="project" value="TreeGrafter"/>
</dbReference>
<evidence type="ECO:0000313" key="3">
    <source>
        <dbReference type="Proteomes" id="UP000824540"/>
    </source>
</evidence>
<proteinExistence type="predicted"/>
<dbReference type="OrthoDB" id="9845816at2759"/>